<dbReference type="Gene3D" id="3.40.50.300">
    <property type="entry name" value="P-loop containing nucleotide triphosphate hydrolases"/>
    <property type="match status" value="1"/>
</dbReference>
<comment type="caution">
    <text evidence="8">The sequence shown here is derived from an EMBL/GenBank/DDBJ whole genome shotgun (WGS) entry which is preliminary data.</text>
</comment>
<keyword evidence="4" id="KW-0067">ATP-binding</keyword>
<proteinExistence type="inferred from homology"/>
<dbReference type="Pfam" id="PF06414">
    <property type="entry name" value="Zeta_toxin"/>
    <property type="match status" value="1"/>
</dbReference>
<evidence type="ECO:0000256" key="2">
    <source>
        <dbReference type="ARBA" id="ARBA00011963"/>
    </source>
</evidence>
<dbReference type="SUPFAM" id="SSF52540">
    <property type="entry name" value="P-loop containing nucleoside triphosphate hydrolases"/>
    <property type="match status" value="1"/>
</dbReference>
<comment type="catalytic activity">
    <reaction evidence="6">
        <text>UDP-N-acetyl-alpha-D-glucosamine + ATP = UDP-N-acetyl-alpha-D-glucosamine 3'-phosphate + ADP + H(+)</text>
        <dbReference type="Rhea" id="RHEA:32671"/>
        <dbReference type="ChEBI" id="CHEBI:15378"/>
        <dbReference type="ChEBI" id="CHEBI:30616"/>
        <dbReference type="ChEBI" id="CHEBI:57705"/>
        <dbReference type="ChEBI" id="CHEBI:64353"/>
        <dbReference type="ChEBI" id="CHEBI:456216"/>
        <dbReference type="EC" id="2.7.1.176"/>
    </reaction>
</comment>
<evidence type="ECO:0000256" key="4">
    <source>
        <dbReference type="ARBA" id="ARBA00022840"/>
    </source>
</evidence>
<dbReference type="InterPro" id="IPR027417">
    <property type="entry name" value="P-loop_NTPase"/>
</dbReference>
<evidence type="ECO:0000313" key="9">
    <source>
        <dbReference type="Proteomes" id="UP000604730"/>
    </source>
</evidence>
<evidence type="ECO:0000313" key="8">
    <source>
        <dbReference type="EMBL" id="MBK5898282.1"/>
    </source>
</evidence>
<evidence type="ECO:0000256" key="6">
    <source>
        <dbReference type="ARBA" id="ARBA00048178"/>
    </source>
</evidence>
<dbReference type="Proteomes" id="UP000604730">
    <property type="component" value="Unassembled WGS sequence"/>
</dbReference>
<gene>
    <name evidence="8" type="ORF">JJN12_10910</name>
</gene>
<protein>
    <recommendedName>
        <fullName evidence="5">UDP-N-acetylglucosamine kinase</fullName>
        <ecNumber evidence="2">2.7.1.176</ecNumber>
    </recommendedName>
    <alternativeName>
        <fullName evidence="5">UDP-N-acetylglucosamine kinase</fullName>
    </alternativeName>
</protein>
<evidence type="ECO:0000259" key="7">
    <source>
        <dbReference type="Pfam" id="PF06414"/>
    </source>
</evidence>
<keyword evidence="3" id="KW-0547">Nucleotide-binding</keyword>
<evidence type="ECO:0000256" key="3">
    <source>
        <dbReference type="ARBA" id="ARBA00022741"/>
    </source>
</evidence>
<comment type="similarity">
    <text evidence="1">Belongs to the zeta toxin family.</text>
</comment>
<accession>A0ABS1J2D5</accession>
<dbReference type="InterPro" id="IPR010488">
    <property type="entry name" value="Zeta_toxin_domain"/>
</dbReference>
<keyword evidence="9" id="KW-1185">Reference proteome</keyword>
<dbReference type="EMBL" id="JAEPRJ010000001">
    <property type="protein sequence ID" value="MBK5898282.1"/>
    <property type="molecule type" value="Genomic_DNA"/>
</dbReference>
<dbReference type="PANTHER" id="PTHR39206">
    <property type="entry name" value="SLL8004 PROTEIN"/>
    <property type="match status" value="1"/>
</dbReference>
<evidence type="ECO:0000256" key="5">
    <source>
        <dbReference type="ARBA" id="ARBA00032897"/>
    </source>
</evidence>
<name>A0ABS1J2D5_9FIRM</name>
<reference evidence="8 9" key="1">
    <citation type="submission" date="2021-01" db="EMBL/GenBank/DDBJ databases">
        <title>Isolation and description of Catonella massiliensis sp. nov., a novel Catonella species, isolated from a stable periodontitis subject.</title>
        <authorList>
            <person name="Antezack A."/>
            <person name="Boxberger M."/>
            <person name="La Scola B."/>
            <person name="Monnet-Corti V."/>
        </authorList>
    </citation>
    <scope>NUCLEOTIDE SEQUENCE [LARGE SCALE GENOMIC DNA]</scope>
    <source>
        <strain evidence="8 9">Marseille-Q4567</strain>
    </source>
</reference>
<dbReference type="RefSeq" id="WP_208429712.1">
    <property type="nucleotide sequence ID" value="NZ_JAEPRJ010000001.1"/>
</dbReference>
<evidence type="ECO:0000256" key="1">
    <source>
        <dbReference type="ARBA" id="ARBA00009104"/>
    </source>
</evidence>
<organism evidence="8 9">
    <name type="scientific">Catonella massiliensis</name>
    <dbReference type="NCBI Taxonomy" id="2799636"/>
    <lineage>
        <taxon>Bacteria</taxon>
        <taxon>Bacillati</taxon>
        <taxon>Bacillota</taxon>
        <taxon>Clostridia</taxon>
        <taxon>Lachnospirales</taxon>
        <taxon>Lachnospiraceae</taxon>
        <taxon>Catonella</taxon>
    </lineage>
</organism>
<dbReference type="EC" id="2.7.1.176" evidence="2"/>
<sequence length="175" mass="19693">MKNMENNKIYTLFAGVNGAGKTTIYRTMGFDENENRVNADEILAASGGDWSNQNDQMKAGREALSRLNSFIKQGVSFNQESTLTGQTILRIIEKVKENGFLVNLYYIGLDSPELAIERVKRRVANGGHGIPEDVIRKRYEASLDMLTRVVPLCDFVVVYDNSKAYNKVAIYKDDN</sequence>
<feature type="domain" description="Zeta toxin" evidence="7">
    <location>
        <begin position="7"/>
        <end position="172"/>
    </location>
</feature>
<dbReference type="PANTHER" id="PTHR39206:SF1">
    <property type="entry name" value="SLL8004 PROTEIN"/>
    <property type="match status" value="1"/>
</dbReference>